<proteinExistence type="predicted"/>
<evidence type="ECO:0000313" key="6">
    <source>
        <dbReference type="EMBL" id="HFW32994.1"/>
    </source>
</evidence>
<keyword evidence="7" id="KW-0808">Transferase</keyword>
<evidence type="ECO:0000256" key="2">
    <source>
        <dbReference type="ARBA" id="ARBA00022692"/>
    </source>
</evidence>
<dbReference type="Gene3D" id="1.10.357.140">
    <property type="entry name" value="UbiA prenyltransferase"/>
    <property type="match status" value="1"/>
</dbReference>
<feature type="transmembrane region" description="Helical" evidence="5">
    <location>
        <begin position="238"/>
        <end position="257"/>
    </location>
</feature>
<feature type="transmembrane region" description="Helical" evidence="5">
    <location>
        <begin position="45"/>
        <end position="65"/>
    </location>
</feature>
<comment type="subcellular location">
    <subcellularLocation>
        <location evidence="1">Cell membrane</location>
        <topology evidence="1">Multi-pass membrane protein</topology>
    </subcellularLocation>
</comment>
<gene>
    <name evidence="7" type="ORF">ENR21_00215</name>
    <name evidence="6" type="ORF">ENW66_08645</name>
</gene>
<keyword evidence="3 5" id="KW-1133">Transmembrane helix</keyword>
<dbReference type="GO" id="GO:0016765">
    <property type="term" value="F:transferase activity, transferring alkyl or aryl (other than methyl) groups"/>
    <property type="evidence" value="ECO:0007669"/>
    <property type="project" value="InterPro"/>
</dbReference>
<dbReference type="NCBIfam" id="NF009523">
    <property type="entry name" value="PRK12884.1"/>
    <property type="match status" value="1"/>
</dbReference>
<dbReference type="InterPro" id="IPR044878">
    <property type="entry name" value="UbiA_sf"/>
</dbReference>
<organism evidence="7">
    <name type="scientific">Archaeoglobus fulgidus</name>
    <dbReference type="NCBI Taxonomy" id="2234"/>
    <lineage>
        <taxon>Archaea</taxon>
        <taxon>Methanobacteriati</taxon>
        <taxon>Methanobacteriota</taxon>
        <taxon>Archaeoglobi</taxon>
        <taxon>Archaeoglobales</taxon>
        <taxon>Archaeoglobaceae</taxon>
        <taxon>Archaeoglobus</taxon>
    </lineage>
</organism>
<feature type="transmembrane region" description="Helical" evidence="5">
    <location>
        <begin position="140"/>
        <end position="160"/>
    </location>
</feature>
<dbReference type="EMBL" id="DSQD01000007">
    <property type="protein sequence ID" value="HGF86895.1"/>
    <property type="molecule type" value="Genomic_DNA"/>
</dbReference>
<feature type="transmembrane region" description="Helical" evidence="5">
    <location>
        <begin position="108"/>
        <end position="128"/>
    </location>
</feature>
<comment type="caution">
    <text evidence="7">The sequence shown here is derived from an EMBL/GenBank/DDBJ whole genome shotgun (WGS) entry which is preliminary data.</text>
</comment>
<dbReference type="Gene3D" id="1.20.120.1780">
    <property type="entry name" value="UbiA prenyltransferase"/>
    <property type="match status" value="1"/>
</dbReference>
<dbReference type="PANTHER" id="PTHR42723">
    <property type="entry name" value="CHLOROPHYLL SYNTHASE"/>
    <property type="match status" value="1"/>
</dbReference>
<evidence type="ECO:0000313" key="7">
    <source>
        <dbReference type="EMBL" id="HGF86895.1"/>
    </source>
</evidence>
<feature type="transmembrane region" description="Helical" evidence="5">
    <location>
        <begin position="21"/>
        <end position="39"/>
    </location>
</feature>
<name>A0A7C3ZPS1_ARCFL</name>
<evidence type="ECO:0000256" key="1">
    <source>
        <dbReference type="ARBA" id="ARBA00004651"/>
    </source>
</evidence>
<dbReference type="PANTHER" id="PTHR42723:SF1">
    <property type="entry name" value="CHLOROPHYLL SYNTHASE, CHLOROPLASTIC"/>
    <property type="match status" value="1"/>
</dbReference>
<feature type="transmembrane region" description="Helical" evidence="5">
    <location>
        <begin position="269"/>
        <end position="287"/>
    </location>
</feature>
<feature type="transmembrane region" description="Helical" evidence="5">
    <location>
        <begin position="205"/>
        <end position="226"/>
    </location>
</feature>
<dbReference type="Pfam" id="PF01040">
    <property type="entry name" value="UbiA"/>
    <property type="match status" value="1"/>
</dbReference>
<protein>
    <submittedName>
        <fullName evidence="7">Prenyltransferase</fullName>
    </submittedName>
</protein>
<dbReference type="AlphaFoldDB" id="A0A7C3ZPS1"/>
<dbReference type="EMBL" id="DTLB01000051">
    <property type="protein sequence ID" value="HFW32994.1"/>
    <property type="molecule type" value="Genomic_DNA"/>
</dbReference>
<dbReference type="InterPro" id="IPR000537">
    <property type="entry name" value="UbiA_prenyltransferase"/>
</dbReference>
<evidence type="ECO:0000256" key="4">
    <source>
        <dbReference type="ARBA" id="ARBA00023136"/>
    </source>
</evidence>
<dbReference type="GO" id="GO:0005886">
    <property type="term" value="C:plasma membrane"/>
    <property type="evidence" value="ECO:0007669"/>
    <property type="project" value="UniProtKB-SubCell"/>
</dbReference>
<sequence>MPTSRRYLRGILDLLRLEHGLMYGFGVVIGIYVSDPFFPDLWKVLLGYFTAVFLQASTFAMNDYIDYEVDLANARTDRPLVRGDVGRNTAMIFAVALMPPGFAASYLISPSAFLFAFAVSVAACFYNLKLKELGFAGNVYIAFTMAAPFLFGSIISSGWITEKSLLLASMAFLTGVGREIMKGIEDVEGDAIRDVKSIARTMGEGRAAVIAVIFYIFAVSISPIPFFYLPEFMFDPKYAVPVAITDILLIYVSLRLLRDYRRESIRLYRKTTLLAMVFGLTGFFAGAF</sequence>
<evidence type="ECO:0000256" key="3">
    <source>
        <dbReference type="ARBA" id="ARBA00022989"/>
    </source>
</evidence>
<reference evidence="7" key="1">
    <citation type="journal article" date="2020" name="mSystems">
        <title>Genome- and Community-Level Interaction Insights into Carbon Utilization and Element Cycling Functions of Hydrothermarchaeota in Hydrothermal Sediment.</title>
        <authorList>
            <person name="Zhou Z."/>
            <person name="Liu Y."/>
            <person name="Xu W."/>
            <person name="Pan J."/>
            <person name="Luo Z.H."/>
            <person name="Li M."/>
        </authorList>
    </citation>
    <scope>NUCLEOTIDE SEQUENCE [LARGE SCALE GENOMIC DNA]</scope>
    <source>
        <strain evidence="7">SpSt-38</strain>
        <strain evidence="6">SpSt-87</strain>
    </source>
</reference>
<dbReference type="InterPro" id="IPR050475">
    <property type="entry name" value="Prenyltransferase_related"/>
</dbReference>
<evidence type="ECO:0000256" key="5">
    <source>
        <dbReference type="SAM" id="Phobius"/>
    </source>
</evidence>
<keyword evidence="2 5" id="KW-0812">Transmembrane</keyword>
<dbReference type="CDD" id="cd13961">
    <property type="entry name" value="PT_UbiA_DGGGPS"/>
    <property type="match status" value="1"/>
</dbReference>
<keyword evidence="4 5" id="KW-0472">Membrane</keyword>
<accession>A0A7C3ZPS1</accession>